<feature type="domain" description="DUF306" evidence="1">
    <location>
        <begin position="37"/>
        <end position="135"/>
    </location>
</feature>
<dbReference type="InterPro" id="IPR038670">
    <property type="entry name" value="HslJ-like_sf"/>
</dbReference>
<dbReference type="Gene3D" id="2.40.128.270">
    <property type="match status" value="1"/>
</dbReference>
<dbReference type="Pfam" id="PF03724">
    <property type="entry name" value="META"/>
    <property type="match status" value="1"/>
</dbReference>
<accession>A0A285T7M9</accession>
<evidence type="ECO:0000313" key="3">
    <source>
        <dbReference type="Proteomes" id="UP000219111"/>
    </source>
</evidence>
<dbReference type="PANTHER" id="PTHR35535">
    <property type="entry name" value="HEAT SHOCK PROTEIN HSLJ"/>
    <property type="match status" value="1"/>
</dbReference>
<dbReference type="AlphaFoldDB" id="A0A285T7M9"/>
<protein>
    <submittedName>
        <fullName evidence="2">Heat shock protein HslJ</fullName>
    </submittedName>
</protein>
<dbReference type="OrthoDB" id="9809132at2"/>
<name>A0A285T7M9_9RHOB</name>
<dbReference type="PROSITE" id="PS51257">
    <property type="entry name" value="PROKAR_LIPOPROTEIN"/>
    <property type="match status" value="1"/>
</dbReference>
<gene>
    <name evidence="2" type="ORF">SAMN05877831_11388</name>
</gene>
<dbReference type="Proteomes" id="UP000219111">
    <property type="component" value="Unassembled WGS sequence"/>
</dbReference>
<organism evidence="2 3">
    <name type="scientific">Rhodobacter maris</name>
    <dbReference type="NCBI Taxonomy" id="446682"/>
    <lineage>
        <taxon>Bacteria</taxon>
        <taxon>Pseudomonadati</taxon>
        <taxon>Pseudomonadota</taxon>
        <taxon>Alphaproteobacteria</taxon>
        <taxon>Rhodobacterales</taxon>
        <taxon>Rhodobacter group</taxon>
        <taxon>Rhodobacter</taxon>
    </lineage>
</organism>
<dbReference type="PANTHER" id="PTHR35535:SF1">
    <property type="entry name" value="HEAT SHOCK PROTEIN HSLJ"/>
    <property type="match status" value="1"/>
</dbReference>
<keyword evidence="2" id="KW-0346">Stress response</keyword>
<sequence length="139" mass="14757">MRLILIAACAALALAGCKDEGAKSTNDPLNLIDHAVSWHVTEIDGAPVPEGVNVTLSSPEPGLIAGSSGCNRYSGPVAMRENLLHVGELVGTRMMCDPATMAVEEAFHSTLSRARGLRLAGEVLEFTDLENRPLIRAHK</sequence>
<dbReference type="EMBL" id="OBMT01000013">
    <property type="protein sequence ID" value="SOC15523.1"/>
    <property type="molecule type" value="Genomic_DNA"/>
</dbReference>
<proteinExistence type="predicted"/>
<evidence type="ECO:0000313" key="2">
    <source>
        <dbReference type="EMBL" id="SOC15523.1"/>
    </source>
</evidence>
<dbReference type="InterPro" id="IPR053147">
    <property type="entry name" value="Hsp_HslJ-like"/>
</dbReference>
<dbReference type="RefSeq" id="WP_097070952.1">
    <property type="nucleotide sequence ID" value="NZ_OBMT01000013.1"/>
</dbReference>
<dbReference type="InterPro" id="IPR005184">
    <property type="entry name" value="DUF306_Meta_HslJ"/>
</dbReference>
<reference evidence="3" key="1">
    <citation type="submission" date="2017-08" db="EMBL/GenBank/DDBJ databases">
        <authorList>
            <person name="Varghese N."/>
            <person name="Submissions S."/>
        </authorList>
    </citation>
    <scope>NUCLEOTIDE SEQUENCE [LARGE SCALE GENOMIC DNA]</scope>
    <source>
        <strain evidence="3">JA276</strain>
    </source>
</reference>
<keyword evidence="3" id="KW-1185">Reference proteome</keyword>
<evidence type="ECO:0000259" key="1">
    <source>
        <dbReference type="Pfam" id="PF03724"/>
    </source>
</evidence>